<keyword evidence="7" id="KW-0032">Aminotransferase</keyword>
<sequence>MGGKLTRTKSIQKDAPLKRWRAAAAGQGPRYLRIVGFIERAIADGRLVPGDRLPPQRQLADLLKLDLTTVTRAYSEAKARQLVHARGAYGTFIAAPKVELAPLVDLGMNMPPPPAGLDLGDLIKRGIEQVLTRVDANLLMAYHASGGGKADRAAGALWLAPMLGQVDPSRIAVCPGAQAALAGLIVALTQANDGIAVEPLVYPGILGAARQLGRRIVSVECDEDGMRPDALMRACREQGVRAVYLNPTLRNPTAQTMPEQRRRDLALAVRECGVPLIEDDPYWRLADHAPPPIAHWAPECVHYLSTLSKSLSPGLRMAYVASPDESAQLRFLAAMNATALMPSPLTMALSTQWMHDGTAMQLLQGVRAEARARLQLAESLLALREQAWPAAGIHVWYTLPEPWTGQTFARAARAEGLAVSASSAFSPGDEDVRAIRLSFGGVTEHARLAQALRKLAGILMRGEDPELAARPII</sequence>
<name>A0A3S0RLR6_9GAMM</name>
<feature type="domain" description="HTH gntR-type" evidence="6">
    <location>
        <begin position="28"/>
        <end position="96"/>
    </location>
</feature>
<dbReference type="InterPro" id="IPR000524">
    <property type="entry name" value="Tscrpt_reg_HTH_GntR"/>
</dbReference>
<dbReference type="InterPro" id="IPR015424">
    <property type="entry name" value="PyrdxlP-dep_Trfase"/>
</dbReference>
<comment type="caution">
    <text evidence="7">The sequence shown here is derived from an EMBL/GenBank/DDBJ whole genome shotgun (WGS) entry which is preliminary data.</text>
</comment>
<dbReference type="PROSITE" id="PS50949">
    <property type="entry name" value="HTH_GNTR"/>
    <property type="match status" value="1"/>
</dbReference>
<dbReference type="GO" id="GO:0003700">
    <property type="term" value="F:DNA-binding transcription factor activity"/>
    <property type="evidence" value="ECO:0007669"/>
    <property type="project" value="InterPro"/>
</dbReference>
<dbReference type="PANTHER" id="PTHR46577:SF1">
    <property type="entry name" value="HTH-TYPE TRANSCRIPTIONAL REGULATORY PROTEIN GABR"/>
    <property type="match status" value="1"/>
</dbReference>
<dbReference type="InterPro" id="IPR036388">
    <property type="entry name" value="WH-like_DNA-bd_sf"/>
</dbReference>
<keyword evidence="3" id="KW-0805">Transcription regulation</keyword>
<keyword evidence="2" id="KW-0663">Pyridoxal phosphate</keyword>
<dbReference type="Gene3D" id="1.10.10.10">
    <property type="entry name" value="Winged helix-like DNA-binding domain superfamily/Winged helix DNA-binding domain"/>
    <property type="match status" value="1"/>
</dbReference>
<evidence type="ECO:0000256" key="3">
    <source>
        <dbReference type="ARBA" id="ARBA00023015"/>
    </source>
</evidence>
<dbReference type="SMART" id="SM00345">
    <property type="entry name" value="HTH_GNTR"/>
    <property type="match status" value="1"/>
</dbReference>
<dbReference type="AlphaFoldDB" id="A0A3S0RLR6"/>
<protein>
    <submittedName>
        <fullName evidence="7">PLP-dependent aminotransferase family protein</fullName>
    </submittedName>
</protein>
<evidence type="ECO:0000259" key="6">
    <source>
        <dbReference type="PROSITE" id="PS50949"/>
    </source>
</evidence>
<dbReference type="InterPro" id="IPR051446">
    <property type="entry name" value="HTH_trans_reg/aminotransferase"/>
</dbReference>
<dbReference type="PANTHER" id="PTHR46577">
    <property type="entry name" value="HTH-TYPE TRANSCRIPTIONAL REGULATORY PROTEIN GABR"/>
    <property type="match status" value="1"/>
</dbReference>
<dbReference type="OrthoDB" id="9808770at2"/>
<keyword evidence="7" id="KW-0808">Transferase</keyword>
<dbReference type="Proteomes" id="UP000274358">
    <property type="component" value="Unassembled WGS sequence"/>
</dbReference>
<reference evidence="7 8" key="1">
    <citation type="submission" date="2018-12" db="EMBL/GenBank/DDBJ databases">
        <title>Dyella dinghuensis sp. nov. DHOA06 and Dyella choica sp. nov. 4M-K27, isolated from forest soil.</title>
        <authorList>
            <person name="Qiu L.-H."/>
            <person name="Gao Z.-H."/>
        </authorList>
    </citation>
    <scope>NUCLEOTIDE SEQUENCE [LARGE SCALE GENOMIC DNA]</scope>
    <source>
        <strain evidence="7 8">4M-K27</strain>
    </source>
</reference>
<accession>A0A3S0RLR6</accession>
<dbReference type="Pfam" id="PF00155">
    <property type="entry name" value="Aminotran_1_2"/>
    <property type="match status" value="1"/>
</dbReference>
<organism evidence="7 8">
    <name type="scientific">Dyella choica</name>
    <dbReference type="NCBI Taxonomy" id="1927959"/>
    <lineage>
        <taxon>Bacteria</taxon>
        <taxon>Pseudomonadati</taxon>
        <taxon>Pseudomonadota</taxon>
        <taxon>Gammaproteobacteria</taxon>
        <taxon>Lysobacterales</taxon>
        <taxon>Rhodanobacteraceae</taxon>
        <taxon>Dyella</taxon>
    </lineage>
</organism>
<dbReference type="GO" id="GO:0030170">
    <property type="term" value="F:pyridoxal phosphate binding"/>
    <property type="evidence" value="ECO:0007669"/>
    <property type="project" value="InterPro"/>
</dbReference>
<dbReference type="SUPFAM" id="SSF53383">
    <property type="entry name" value="PLP-dependent transferases"/>
    <property type="match status" value="1"/>
</dbReference>
<keyword evidence="5" id="KW-0804">Transcription</keyword>
<dbReference type="InterPro" id="IPR015421">
    <property type="entry name" value="PyrdxlP-dep_Trfase_major"/>
</dbReference>
<keyword evidence="4" id="KW-0238">DNA-binding</keyword>
<comment type="similarity">
    <text evidence="1">In the C-terminal section; belongs to the class-I pyridoxal-phosphate-dependent aminotransferase family.</text>
</comment>
<dbReference type="CDD" id="cd00609">
    <property type="entry name" value="AAT_like"/>
    <property type="match status" value="1"/>
</dbReference>
<dbReference type="GO" id="GO:0003677">
    <property type="term" value="F:DNA binding"/>
    <property type="evidence" value="ECO:0007669"/>
    <property type="project" value="UniProtKB-KW"/>
</dbReference>
<dbReference type="EMBL" id="RYYV01000004">
    <property type="protein sequence ID" value="RUL77582.1"/>
    <property type="molecule type" value="Genomic_DNA"/>
</dbReference>
<dbReference type="CDD" id="cd07377">
    <property type="entry name" value="WHTH_GntR"/>
    <property type="match status" value="1"/>
</dbReference>
<dbReference type="GO" id="GO:0008483">
    <property type="term" value="F:transaminase activity"/>
    <property type="evidence" value="ECO:0007669"/>
    <property type="project" value="UniProtKB-KW"/>
</dbReference>
<keyword evidence="8" id="KW-1185">Reference proteome</keyword>
<gene>
    <name evidence="7" type="ORF">EKH80_06800</name>
</gene>
<evidence type="ECO:0000256" key="1">
    <source>
        <dbReference type="ARBA" id="ARBA00005384"/>
    </source>
</evidence>
<dbReference type="InterPro" id="IPR015422">
    <property type="entry name" value="PyrdxlP-dep_Trfase_small"/>
</dbReference>
<proteinExistence type="inferred from homology"/>
<dbReference type="InterPro" id="IPR036390">
    <property type="entry name" value="WH_DNA-bd_sf"/>
</dbReference>
<evidence type="ECO:0000256" key="5">
    <source>
        <dbReference type="ARBA" id="ARBA00023163"/>
    </source>
</evidence>
<evidence type="ECO:0000256" key="2">
    <source>
        <dbReference type="ARBA" id="ARBA00022898"/>
    </source>
</evidence>
<dbReference type="InterPro" id="IPR004839">
    <property type="entry name" value="Aminotransferase_I/II_large"/>
</dbReference>
<evidence type="ECO:0000256" key="4">
    <source>
        <dbReference type="ARBA" id="ARBA00023125"/>
    </source>
</evidence>
<dbReference type="Pfam" id="PF00392">
    <property type="entry name" value="GntR"/>
    <property type="match status" value="1"/>
</dbReference>
<dbReference type="SUPFAM" id="SSF46785">
    <property type="entry name" value="Winged helix' DNA-binding domain"/>
    <property type="match status" value="1"/>
</dbReference>
<evidence type="ECO:0000313" key="8">
    <source>
        <dbReference type="Proteomes" id="UP000274358"/>
    </source>
</evidence>
<dbReference type="Gene3D" id="3.90.1150.10">
    <property type="entry name" value="Aspartate Aminotransferase, domain 1"/>
    <property type="match status" value="1"/>
</dbReference>
<evidence type="ECO:0000313" key="7">
    <source>
        <dbReference type="EMBL" id="RUL77582.1"/>
    </source>
</evidence>
<dbReference type="Gene3D" id="3.40.640.10">
    <property type="entry name" value="Type I PLP-dependent aspartate aminotransferase-like (Major domain)"/>
    <property type="match status" value="1"/>
</dbReference>